<comment type="caution">
    <text evidence="2">The sequence shown here is derived from an EMBL/GenBank/DDBJ whole genome shotgun (WGS) entry which is preliminary data.</text>
</comment>
<gene>
    <name evidence="2" type="ORF">QBC47DRAFT_391625</name>
</gene>
<reference evidence="2" key="1">
    <citation type="submission" date="2023-06" db="EMBL/GenBank/DDBJ databases">
        <title>Genome-scale phylogeny and comparative genomics of the fungal order Sordariales.</title>
        <authorList>
            <consortium name="Lawrence Berkeley National Laboratory"/>
            <person name="Hensen N."/>
            <person name="Bonometti L."/>
            <person name="Westerberg I."/>
            <person name="Brannstrom I.O."/>
            <person name="Guillou S."/>
            <person name="Cros-Aarteil S."/>
            <person name="Calhoun S."/>
            <person name="Haridas S."/>
            <person name="Kuo A."/>
            <person name="Mondo S."/>
            <person name="Pangilinan J."/>
            <person name="Riley R."/>
            <person name="Labutti K."/>
            <person name="Andreopoulos B."/>
            <person name="Lipzen A."/>
            <person name="Chen C."/>
            <person name="Yanf M."/>
            <person name="Daum C."/>
            <person name="Ng V."/>
            <person name="Clum A."/>
            <person name="Steindorff A."/>
            <person name="Ohm R."/>
            <person name="Martin F."/>
            <person name="Silar P."/>
            <person name="Natvig D."/>
            <person name="Lalanne C."/>
            <person name="Gautier V."/>
            <person name="Ament-Velasquez S.L."/>
            <person name="Kruys A."/>
            <person name="Hutchinson M.I."/>
            <person name="Powell A.J."/>
            <person name="Barry K."/>
            <person name="Miller A.N."/>
            <person name="Grigoriev I.V."/>
            <person name="Debuchy R."/>
            <person name="Gladieux P."/>
            <person name="Thoren M.H."/>
            <person name="Johannesson H."/>
        </authorList>
    </citation>
    <scope>NUCLEOTIDE SEQUENCE</scope>
    <source>
        <strain evidence="2">PSN4</strain>
    </source>
</reference>
<proteinExistence type="predicted"/>
<dbReference type="InterPro" id="IPR013097">
    <property type="entry name" value="Dabb"/>
</dbReference>
<dbReference type="EMBL" id="MU839842">
    <property type="protein sequence ID" value="KAK1751321.1"/>
    <property type="molecule type" value="Genomic_DNA"/>
</dbReference>
<organism evidence="2 3">
    <name type="scientific">Echria macrotheca</name>
    <dbReference type="NCBI Taxonomy" id="438768"/>
    <lineage>
        <taxon>Eukaryota</taxon>
        <taxon>Fungi</taxon>
        <taxon>Dikarya</taxon>
        <taxon>Ascomycota</taxon>
        <taxon>Pezizomycotina</taxon>
        <taxon>Sordariomycetes</taxon>
        <taxon>Sordariomycetidae</taxon>
        <taxon>Sordariales</taxon>
        <taxon>Schizotheciaceae</taxon>
        <taxon>Echria</taxon>
    </lineage>
</organism>
<dbReference type="AlphaFoldDB" id="A0AAJ0B455"/>
<dbReference type="InterPro" id="IPR011008">
    <property type="entry name" value="Dimeric_a/b-barrel"/>
</dbReference>
<name>A0AAJ0B455_9PEZI</name>
<accession>A0AAJ0B455</accession>
<dbReference type="PROSITE" id="PS51502">
    <property type="entry name" value="S_R_A_B_BARREL"/>
    <property type="match status" value="1"/>
</dbReference>
<dbReference type="SUPFAM" id="SSF54909">
    <property type="entry name" value="Dimeric alpha+beta barrel"/>
    <property type="match status" value="1"/>
</dbReference>
<evidence type="ECO:0000313" key="2">
    <source>
        <dbReference type="EMBL" id="KAK1751321.1"/>
    </source>
</evidence>
<sequence length="184" mass="20635">MLAYYVLNDLGSLFSLSFRHVPSHCTMKGLELDDECKPRHSPAKLIALSILICGLVRLVLFDPLGIASFAAPCSHHNVKHVILFQFKPEVSPGTVDEALSRMLALKENCHHPYTGVPYITNINADTPPAFLDHHTHGFVVQFQSVDERDYFLLHDPAFADLQRDLKPLTEDTTEALYALENLDP</sequence>
<dbReference type="Proteomes" id="UP001239445">
    <property type="component" value="Unassembled WGS sequence"/>
</dbReference>
<dbReference type="SMART" id="SM00886">
    <property type="entry name" value="Dabb"/>
    <property type="match status" value="1"/>
</dbReference>
<evidence type="ECO:0000259" key="1">
    <source>
        <dbReference type="PROSITE" id="PS51502"/>
    </source>
</evidence>
<evidence type="ECO:0000313" key="3">
    <source>
        <dbReference type="Proteomes" id="UP001239445"/>
    </source>
</evidence>
<dbReference type="Pfam" id="PF07876">
    <property type="entry name" value="Dabb"/>
    <property type="match status" value="1"/>
</dbReference>
<keyword evidence="3" id="KW-1185">Reference proteome</keyword>
<feature type="domain" description="Stress-response A/B barrel" evidence="1">
    <location>
        <begin position="78"/>
        <end position="177"/>
    </location>
</feature>
<dbReference type="Gene3D" id="3.30.70.100">
    <property type="match status" value="1"/>
</dbReference>
<protein>
    <recommendedName>
        <fullName evidence="1">Stress-response A/B barrel domain-containing protein</fullName>
    </recommendedName>
</protein>